<dbReference type="InterPro" id="IPR000242">
    <property type="entry name" value="PTP_cat"/>
</dbReference>
<dbReference type="SMART" id="SM00404">
    <property type="entry name" value="PTPc_motif"/>
    <property type="match status" value="1"/>
</dbReference>
<reference evidence="5" key="3">
    <citation type="submission" date="2025-09" db="UniProtKB">
        <authorList>
            <consortium name="Ensembl"/>
        </authorList>
    </citation>
    <scope>IDENTIFICATION</scope>
</reference>
<dbReference type="InterPro" id="IPR003595">
    <property type="entry name" value="Tyr_Pase_cat"/>
</dbReference>
<evidence type="ECO:0000313" key="6">
    <source>
        <dbReference type="Proteomes" id="UP000002280"/>
    </source>
</evidence>
<dbReference type="Gene3D" id="3.90.190.10">
    <property type="entry name" value="Protein tyrosine phosphatase superfamily"/>
    <property type="match status" value="1"/>
</dbReference>
<dbReference type="PRINTS" id="PR00700">
    <property type="entry name" value="PRTYPHPHTASE"/>
</dbReference>
<reference evidence="5" key="2">
    <citation type="submission" date="2025-08" db="UniProtKB">
        <authorList>
            <consortium name="Ensembl"/>
        </authorList>
    </citation>
    <scope>IDENTIFICATION</scope>
</reference>
<evidence type="ECO:0000259" key="3">
    <source>
        <dbReference type="PROSITE" id="PS50055"/>
    </source>
</evidence>
<keyword evidence="6" id="KW-1185">Reference proteome</keyword>
<evidence type="ECO:0000259" key="4">
    <source>
        <dbReference type="PROSITE" id="PS50056"/>
    </source>
</evidence>
<sequence>RVSSGSPFVCLSPSLPSAVSSISPLNLSLPLSLLYLSLCLSSISLPSSLSSISPLISLLSLLSLPSSVSPHLSLPLSLLSLPSISPFLCLSSISPSVSPQSLSLPVSLLSLPSSLSSLFSLSLPLSLLDLSSVSPLFFPFLHLSASLPVLSLSPALASSISFWVRRRWVSRGSRPAIPSPSPAHLWPSLGSRVPAPSCSLCDPPLGTPLSQVKCEHYWPLDAQPCNHGRLRVTLRGETVAEHWTVRDLHLFHMDLKQTLCVRQFHYTVWPDHGVPHSPDPLLAFQALLRQWLEQSPEGGPPIVHCSAGVGRTGTFIALDVLLRQLQKHGHVGVQSFVRRMRRSRPLMVQTEVQYIFLYQTLLRHMQQSEDQEGSFYENVDATKAYEQELCAT</sequence>
<keyword evidence="2" id="KW-0378">Hydrolase</keyword>
<dbReference type="InterPro" id="IPR029021">
    <property type="entry name" value="Prot-tyrosine_phosphatase-like"/>
</dbReference>
<dbReference type="InParanoid" id="A0A5F8GFE2"/>
<evidence type="ECO:0000256" key="2">
    <source>
        <dbReference type="ARBA" id="ARBA00022912"/>
    </source>
</evidence>
<dbReference type="PANTHER" id="PTHR19134:SF297">
    <property type="entry name" value="RECEPTOR-TYPE TYROSINE-PROTEIN PHOSPHATASE H"/>
    <property type="match status" value="1"/>
</dbReference>
<dbReference type="STRING" id="13616.ENSMODP00000046303"/>
<dbReference type="SMART" id="SM00194">
    <property type="entry name" value="PTPc"/>
    <property type="match status" value="1"/>
</dbReference>
<dbReference type="Bgee" id="ENSMODG00000046159">
    <property type="expression patterns" value="Expressed in skeleton of lower jaw and 16 other cell types or tissues"/>
</dbReference>
<dbReference type="InterPro" id="IPR000387">
    <property type="entry name" value="Tyr_Pase_dom"/>
</dbReference>
<evidence type="ECO:0000256" key="1">
    <source>
        <dbReference type="ARBA" id="ARBA00013064"/>
    </source>
</evidence>
<dbReference type="GeneTree" id="ENSGT00940000162227"/>
<feature type="domain" description="Tyrosine specific protein phosphatases" evidence="4">
    <location>
        <begin position="282"/>
        <end position="355"/>
    </location>
</feature>
<protein>
    <recommendedName>
        <fullName evidence="1">protein-tyrosine-phosphatase</fullName>
        <ecNumber evidence="1">3.1.3.48</ecNumber>
    </recommendedName>
</protein>
<dbReference type="PANTHER" id="PTHR19134">
    <property type="entry name" value="RECEPTOR-TYPE TYROSINE-PROTEIN PHOSPHATASE"/>
    <property type="match status" value="1"/>
</dbReference>
<dbReference type="Pfam" id="PF00102">
    <property type="entry name" value="Y_phosphatase"/>
    <property type="match status" value="1"/>
</dbReference>
<proteinExistence type="predicted"/>
<name>A0A5F8GFE2_MONDO</name>
<dbReference type="GO" id="GO:0004725">
    <property type="term" value="F:protein tyrosine phosphatase activity"/>
    <property type="evidence" value="ECO:0000318"/>
    <property type="project" value="GO_Central"/>
</dbReference>
<reference evidence="5" key="1">
    <citation type="journal article" date="2007" name="Nature">
        <title>Genome of the marsupial Monodelphis domestica reveals innovation in non-coding sequences.</title>
        <authorList>
            <person name="Mikkelsen T.S."/>
            <person name="Wakefield M.J."/>
            <person name="Aken B."/>
            <person name="Amemiya C.T."/>
            <person name="Chang J.L."/>
            <person name="Duke S."/>
            <person name="Garber M."/>
            <person name="Gentles A.J."/>
            <person name="Goodstadt L."/>
            <person name="Heger A."/>
            <person name="Jurka J."/>
            <person name="Kamal M."/>
            <person name="Mauceli E."/>
            <person name="Searle S.M."/>
            <person name="Sharpe T."/>
            <person name="Baker M.L."/>
            <person name="Batzer M.A."/>
            <person name="Benos P.V."/>
            <person name="Belov K."/>
            <person name="Clamp M."/>
            <person name="Cook A."/>
            <person name="Cuff J."/>
            <person name="Das R."/>
            <person name="Davidow L."/>
            <person name="Deakin J.E."/>
            <person name="Fazzari M.J."/>
            <person name="Glass J.L."/>
            <person name="Grabherr M."/>
            <person name="Greally J.M."/>
            <person name="Gu W."/>
            <person name="Hore T.A."/>
            <person name="Huttley G.A."/>
            <person name="Kleber M."/>
            <person name="Jirtle R.L."/>
            <person name="Koina E."/>
            <person name="Lee J.T."/>
            <person name="Mahony S."/>
            <person name="Marra M.A."/>
            <person name="Miller R.D."/>
            <person name="Nicholls R.D."/>
            <person name="Oda M."/>
            <person name="Papenfuss A.T."/>
            <person name="Parra Z.E."/>
            <person name="Pollock D.D."/>
            <person name="Ray D.A."/>
            <person name="Schein J.E."/>
            <person name="Speed T.P."/>
            <person name="Thompson K."/>
            <person name="VandeBerg J.L."/>
            <person name="Wade C.M."/>
            <person name="Walker J.A."/>
            <person name="Waters P.D."/>
            <person name="Webber C."/>
            <person name="Weidman J.R."/>
            <person name="Xie X."/>
            <person name="Zody M.C."/>
            <person name="Baldwin J."/>
            <person name="Abdouelleil A."/>
            <person name="Abdulkadir J."/>
            <person name="Abebe A."/>
            <person name="Abera B."/>
            <person name="Abreu J."/>
            <person name="Acer S.C."/>
            <person name="Aftuck L."/>
            <person name="Alexander A."/>
            <person name="An P."/>
            <person name="Anderson E."/>
            <person name="Anderson S."/>
            <person name="Arachi H."/>
            <person name="Azer M."/>
            <person name="Bachantsang P."/>
            <person name="Barry A."/>
            <person name="Bayul T."/>
            <person name="Berlin A."/>
            <person name="Bessette D."/>
            <person name="Bloom T."/>
            <person name="Bloom T."/>
            <person name="Boguslavskiy L."/>
            <person name="Bonnet C."/>
            <person name="Boukhgalter B."/>
            <person name="Bourzgui I."/>
            <person name="Brown A."/>
            <person name="Cahill P."/>
            <person name="Channer S."/>
            <person name="Cheshatsang Y."/>
            <person name="Chuda L."/>
            <person name="Citroen M."/>
            <person name="Collymore A."/>
            <person name="Cooke P."/>
            <person name="Costello M."/>
            <person name="D'Aco K."/>
            <person name="Daza R."/>
            <person name="De Haan G."/>
            <person name="DeGray S."/>
            <person name="DeMaso C."/>
            <person name="Dhargay N."/>
            <person name="Dooley K."/>
            <person name="Dooley E."/>
            <person name="Doricent M."/>
            <person name="Dorje P."/>
            <person name="Dorjee K."/>
            <person name="Dupes A."/>
            <person name="Elong R."/>
            <person name="Falk J."/>
            <person name="Farina A."/>
            <person name="Faro S."/>
            <person name="Ferguson D."/>
            <person name="Fisher S."/>
            <person name="Foley C.D."/>
            <person name="Franke A."/>
            <person name="Friedrich D."/>
            <person name="Gadbois L."/>
            <person name="Gearin G."/>
            <person name="Gearin C.R."/>
            <person name="Giannoukos G."/>
            <person name="Goode T."/>
            <person name="Graham J."/>
            <person name="Grandbois E."/>
            <person name="Grewal S."/>
            <person name="Gyaltsen K."/>
            <person name="Hafez N."/>
            <person name="Hagos B."/>
            <person name="Hall J."/>
            <person name="Henson C."/>
            <person name="Hollinger A."/>
            <person name="Honan T."/>
            <person name="Huard M.D."/>
            <person name="Hughes L."/>
            <person name="Hurhula B."/>
            <person name="Husby M.E."/>
            <person name="Kamat A."/>
            <person name="Kanga B."/>
            <person name="Kashin S."/>
            <person name="Khazanovich D."/>
            <person name="Kisner P."/>
            <person name="Lance K."/>
            <person name="Lara M."/>
            <person name="Lee W."/>
            <person name="Lennon N."/>
            <person name="Letendre F."/>
            <person name="LeVine R."/>
            <person name="Lipovsky A."/>
            <person name="Liu X."/>
            <person name="Liu J."/>
            <person name="Liu S."/>
            <person name="Lokyitsang T."/>
            <person name="Lokyitsang Y."/>
            <person name="Lubonja R."/>
            <person name="Lui A."/>
            <person name="MacDonald P."/>
            <person name="Magnisalis V."/>
            <person name="Maru K."/>
            <person name="Matthews C."/>
            <person name="McCusker W."/>
            <person name="McDonough S."/>
            <person name="Mehta T."/>
            <person name="Meldrim J."/>
            <person name="Meneus L."/>
            <person name="Mihai O."/>
            <person name="Mihalev A."/>
            <person name="Mihova T."/>
            <person name="Mittelman R."/>
            <person name="Mlenga V."/>
            <person name="Montmayeur A."/>
            <person name="Mulrain L."/>
            <person name="Navidi A."/>
            <person name="Naylor J."/>
            <person name="Negash T."/>
            <person name="Nguyen T."/>
            <person name="Nguyen N."/>
            <person name="Nicol R."/>
            <person name="Norbu C."/>
            <person name="Norbu N."/>
            <person name="Novod N."/>
            <person name="O'Neill B."/>
            <person name="Osman S."/>
            <person name="Markiewicz E."/>
            <person name="Oyono O.L."/>
            <person name="Patti C."/>
            <person name="Phunkhang P."/>
            <person name="Pierre F."/>
            <person name="Priest M."/>
            <person name="Raghuraman S."/>
            <person name="Rege F."/>
            <person name="Reyes R."/>
            <person name="Rise C."/>
            <person name="Rogov P."/>
            <person name="Ross K."/>
            <person name="Ryan E."/>
            <person name="Settipalli S."/>
            <person name="Shea T."/>
            <person name="Sherpa N."/>
            <person name="Shi L."/>
            <person name="Shih D."/>
            <person name="Sparrow T."/>
            <person name="Spaulding J."/>
            <person name="Stalker J."/>
            <person name="Stange-Thomann N."/>
            <person name="Stavropoulos S."/>
            <person name="Stone C."/>
            <person name="Strader C."/>
            <person name="Tesfaye S."/>
            <person name="Thomson T."/>
            <person name="Thoulutsang Y."/>
            <person name="Thoulutsang D."/>
            <person name="Topham K."/>
            <person name="Topping I."/>
            <person name="Tsamla T."/>
            <person name="Vassiliev H."/>
            <person name="Vo A."/>
            <person name="Wangchuk T."/>
            <person name="Wangdi T."/>
            <person name="Weiand M."/>
            <person name="Wilkinson J."/>
            <person name="Wilson A."/>
            <person name="Yadav S."/>
            <person name="Young G."/>
            <person name="Yu Q."/>
            <person name="Zembek L."/>
            <person name="Zhong D."/>
            <person name="Zimmer A."/>
            <person name="Zwirko Z."/>
            <person name="Jaffe D.B."/>
            <person name="Alvarez P."/>
            <person name="Brockman W."/>
            <person name="Butler J."/>
            <person name="Chin C."/>
            <person name="Gnerre S."/>
            <person name="MacCallum I."/>
            <person name="Graves J.A."/>
            <person name="Ponting C.P."/>
            <person name="Breen M."/>
            <person name="Samollow P.B."/>
            <person name="Lander E.S."/>
            <person name="Lindblad-Toh K."/>
        </authorList>
    </citation>
    <scope>NUCLEOTIDE SEQUENCE [LARGE SCALE GENOMIC DNA]</scope>
</reference>
<dbReference type="PROSITE" id="PS50055">
    <property type="entry name" value="TYR_PHOSPHATASE_PTP"/>
    <property type="match status" value="1"/>
</dbReference>
<dbReference type="AlphaFoldDB" id="A0A5F8GFE2"/>
<accession>A0A5F8GFE2</accession>
<feature type="domain" description="Tyrosine-protein phosphatase" evidence="3">
    <location>
        <begin position="207"/>
        <end position="364"/>
    </location>
</feature>
<organism evidence="5 6">
    <name type="scientific">Monodelphis domestica</name>
    <name type="common">Gray short-tailed opossum</name>
    <dbReference type="NCBI Taxonomy" id="13616"/>
    <lineage>
        <taxon>Eukaryota</taxon>
        <taxon>Metazoa</taxon>
        <taxon>Chordata</taxon>
        <taxon>Craniata</taxon>
        <taxon>Vertebrata</taxon>
        <taxon>Euteleostomi</taxon>
        <taxon>Mammalia</taxon>
        <taxon>Metatheria</taxon>
        <taxon>Didelphimorphia</taxon>
        <taxon>Didelphidae</taxon>
        <taxon>Monodelphis</taxon>
    </lineage>
</organism>
<dbReference type="SUPFAM" id="SSF52799">
    <property type="entry name" value="(Phosphotyrosine protein) phosphatases II"/>
    <property type="match status" value="1"/>
</dbReference>
<dbReference type="Proteomes" id="UP000002280">
    <property type="component" value="Unplaced"/>
</dbReference>
<dbReference type="GO" id="GO:0007411">
    <property type="term" value="P:axon guidance"/>
    <property type="evidence" value="ECO:0000318"/>
    <property type="project" value="GO_Central"/>
</dbReference>
<keyword evidence="2" id="KW-0904">Protein phosphatase</keyword>
<dbReference type="EC" id="3.1.3.48" evidence="1"/>
<dbReference type="GO" id="GO:0007165">
    <property type="term" value="P:signal transduction"/>
    <property type="evidence" value="ECO:0000318"/>
    <property type="project" value="GO_Central"/>
</dbReference>
<evidence type="ECO:0000313" key="5">
    <source>
        <dbReference type="Ensembl" id="ENSMODP00000046303.1"/>
    </source>
</evidence>
<dbReference type="InterPro" id="IPR016130">
    <property type="entry name" value="Tyr_Pase_AS"/>
</dbReference>
<dbReference type="Ensembl" id="ENSMODT00000057187.1">
    <property type="protein sequence ID" value="ENSMODP00000046303.1"/>
    <property type="gene ID" value="ENSMODG00000046159.1"/>
</dbReference>
<dbReference type="InterPro" id="IPR050348">
    <property type="entry name" value="Protein-Tyr_Phosphatase"/>
</dbReference>
<dbReference type="PROSITE" id="PS50056">
    <property type="entry name" value="TYR_PHOSPHATASE_2"/>
    <property type="match status" value="1"/>
</dbReference>
<dbReference type="PROSITE" id="PS00383">
    <property type="entry name" value="TYR_PHOSPHATASE_1"/>
    <property type="match status" value="1"/>
</dbReference>